<dbReference type="PRINTS" id="PR00193">
    <property type="entry name" value="MYOSINHEAVY"/>
</dbReference>
<dbReference type="GO" id="GO:0005524">
    <property type="term" value="F:ATP binding"/>
    <property type="evidence" value="ECO:0007669"/>
    <property type="project" value="UniProtKB-UniRule"/>
</dbReference>
<gene>
    <name evidence="22" type="ORF">LSH36_436g00064</name>
</gene>
<evidence type="ECO:0000256" key="10">
    <source>
        <dbReference type="ARBA" id="ARBA00023054"/>
    </source>
</evidence>
<comment type="catalytic activity">
    <reaction evidence="16">
        <text>[(1-&gt;4)-N-acetyl-beta-D-glucosaminyl](n) + UDP-N-acetyl-alpha-D-glucosamine = [(1-&gt;4)-N-acetyl-beta-D-glucosaminyl](n+1) + UDP + H(+)</text>
        <dbReference type="Rhea" id="RHEA:16637"/>
        <dbReference type="Rhea" id="RHEA-COMP:9593"/>
        <dbReference type="Rhea" id="RHEA-COMP:9595"/>
        <dbReference type="ChEBI" id="CHEBI:15378"/>
        <dbReference type="ChEBI" id="CHEBI:17029"/>
        <dbReference type="ChEBI" id="CHEBI:57705"/>
        <dbReference type="ChEBI" id="CHEBI:58223"/>
        <dbReference type="EC" id="2.4.1.16"/>
    </reaction>
</comment>
<sequence length="2422" mass="278604">MALHPTSQSSHDPYDVADLTQLDHLDERSLLLALTTRYKHGKIYTYIGDVLVAINPYRSLHIYDMKYNRQYRGLPRRDHLAPHIYWVANKAYSHMRRTGGPQSILLSGESGAGKTQSTKLLIEHMAFICDNKKEQHSLDEIIIKVNPLLEAFGNAKTMMNDNSSRFGKYIELLFTELGQLQGAEIHEYMLEKSRVVRRSSRDKNFHAFYYLLAGIREEDRHVYKLTEPDTYRYPVFGGEEEKLQYADKYQEIITIMKEIGFSKENIFLLWSIVAAILHLTNIRFVEGDDMTGGVMVADDHELRYACSLLNVDPEVMRRALTVDVLPDNARGFGNVLRVKNYNQACYGRDSLAKSLYLNLFTWLVRQVNNHLMPQPLLSRNNKNTIGILDMSGFENFASQDRSRYGSGNGFEQLLINLANEHLQYFFNEHIFSQEQDEFQQGGIDWTKIRYQNNEDILKLFEGSHIDKTPGILDIIDGESRAPQSNDVILVRRCHVAYEGNPYYSRVTKGDSPLFKVKHFAGNVTYDAEGFLEKNRDPLSADLVSVIKSSRTPDIASLLQDDLVGNATGSRMKKTVAQSYRKSLTELVTRLSEAQPLFVRCMKPNQNKDPRSFDETYVADQMRYNGLLELTKIKKIGFPVRLRKGAFVDRFRVILLREIQSADDEVISKILGELNIRDAEIGLEKVFLKEWHRDLLEARLAKLNKEASLIQRQWRGYQTRKKFRTLVLQKVKEARKKRLTEKLNLGHKMADKQPSLQSESSNSGSKEPGYETIPGYKKNKNKLLDPDDFADEGNPRDDQNTADVPYRRKTSTDSNAAREEEEKRRKKLQEEEAEEQRQDMLAEDILSSGHWDVFRLIPRERISAGESFTGLLRVLKIIVYIILLTVFVICLVVHKGSLVLITSTIATQQPVEFNTLVTLMLICMSVPHGFTFLVYLFKGLFGSQPWPSISSLLLMLFFETIQTLSTCTILFLILPEMDMIRALCAMELVAFFPGFFKLFLCFGPCFLEDKTVAIATEDEGSDSFGSDISNAPKKKSCLSKKVQLGFFYALNTMALLGQISGLALMGWGKFRFASPVAAMNSTNGTGESGNWLHFHDPVNADPTPGRQYYHWLFPLCLFIKSVTWWENFVDFDLKCGTTTVAPLRKWKVLMHKLRQKAMIFTSLWNIGIVFTFPLIASYLGLTQFASFKYRIKAMDSPFSTQIVERAPVLANGLSPFVGFLFGSLACKLLMQRISYDIPLLLATPLTVGLVVVQCKYQFIPNFGPFEWYCPEGFRETDFLIPDSVWQLACCGMFWISLVIITCYLWRPKHNPMDKNEKLFIRPFYDPIFFSQHMMLNRRRRDNEVRHNDFTNQIFFPDNEDNASTASTTSSESPSPRKTCHGKLEEYPPMIYACATMWHETKNEMTQLLKSVFRMDKDQCTRQNLRMVDKQFHDPDYYKYETHILFDDAFELKDKHIVPNEYVRQLYEVIDDAASSVHAACITLPDPAKMVTPYGGRLTWTLPGATKLVVHLKDKNKIRHKKRWSQCMYMYYLLGYMLIGKYDDFLGKKTKDKRGRRRTESQFFPHNLFSYLPECVYKQAQNTFVLALDGDVDFKPEAVRLLVDQMKTNPKVASACGRIHPIGDGPVVWFQQFEYAIGHWLQKAAEHVFGCVLCSPGCFSLFRASALMDDNVMRRYCELAQAPREVIQFDQGEDRWLCTLLLQQGYRVAYCAAADALTYAPETFHEFYNQRRRWTPSTMANVMDLLSSFKHTIRLNDNMSYPYMLYQFILFFASILGPGTVIMMLAGSFNTVLGTNLLDSYLLAIEPIIFFVLICFTTKPNTHVLMAQLLSAIYSTVMMVVIIGTIINAITESWSSPNVIFLATLVCFFLIAGILHPQEITCLLPGVLYFLTFPSAYLLLPLYSLCNLNVVSWGTREKTQAKTREEIEREKKEKEENMRKKQQSGGLLKWLGLDRFLQDLKEYYNIMVGRKATLEGTEPGGTLARHMDDLEKTYQDPKESVKSKRNELREMLNKKRIGTSEAAAKARTELDPESEVKDRSTELESSDKAKREELINPYWLEVDGVGFGNVEQLSKKEASFWRLLIRLHLHPIIKDKVKEKNMENDLKSLRTNIVFGFLMLNFLWIIIVFQLQLLSETLRDSFFIPIPRADNPDQMLLLEPLGFAFLVVFCIVLVLQLIGMLLHRWDTFCHIIARTEIRLRENTNAAKLEFAEKLQSFGDEADVEFEIPAPDYDDMDEPAVDYDDDGERTSSNGDSGFSPNELFGESDDRHSGEPPRPRILGSRDPNASLPSIHDGVPSPMAMPPYDDSRASRPRYDRRRPEPYGPKVPGMGAGGYGYPGRRYPPQPYRIGQVRVGGQSLHKNFQRRYKEVINKIQKEDGMRRRPTFDDIHKTIRRRSERPLNYNRYPPPSRDYQHRRPDYPGHV</sequence>
<comment type="subcellular location">
    <subcellularLocation>
        <location evidence="1">Cell membrane</location>
        <topology evidence="1">Multi-pass membrane protein</topology>
    </subcellularLocation>
</comment>
<feature type="transmembrane region" description="Helical" evidence="20">
    <location>
        <begin position="2111"/>
        <end position="2132"/>
    </location>
</feature>
<evidence type="ECO:0000256" key="3">
    <source>
        <dbReference type="ARBA" id="ARBA00022475"/>
    </source>
</evidence>
<comment type="caution">
    <text evidence="22">The sequence shown here is derived from an EMBL/GenBank/DDBJ whole genome shotgun (WGS) entry which is preliminary data.</text>
</comment>
<feature type="compositionally biased region" description="Polar residues" evidence="19">
    <location>
        <begin position="753"/>
        <end position="764"/>
    </location>
</feature>
<dbReference type="Gene3D" id="1.20.5.4820">
    <property type="match status" value="1"/>
</dbReference>
<dbReference type="CDD" id="cd04190">
    <property type="entry name" value="Chitin_synth_C"/>
    <property type="match status" value="1"/>
</dbReference>
<dbReference type="SUPFAM" id="SSF52540">
    <property type="entry name" value="P-loop containing nucleoside triphosphate hydrolases"/>
    <property type="match status" value="1"/>
</dbReference>
<feature type="transmembrane region" description="Helical" evidence="20">
    <location>
        <begin position="1045"/>
        <end position="1066"/>
    </location>
</feature>
<feature type="transmembrane region" description="Helical" evidence="20">
    <location>
        <begin position="1236"/>
        <end position="1257"/>
    </location>
</feature>
<evidence type="ECO:0000256" key="6">
    <source>
        <dbReference type="ARBA" id="ARBA00022692"/>
    </source>
</evidence>
<evidence type="ECO:0000256" key="2">
    <source>
        <dbReference type="ARBA" id="ARBA00012543"/>
    </source>
</evidence>
<feature type="binding site" evidence="17">
    <location>
        <begin position="108"/>
        <end position="115"/>
    </location>
    <ligand>
        <name>ATP</name>
        <dbReference type="ChEBI" id="CHEBI:30616"/>
    </ligand>
</feature>
<dbReference type="PANTHER" id="PTHR22914">
    <property type="entry name" value="CHITIN SYNTHASE"/>
    <property type="match status" value="1"/>
</dbReference>
<dbReference type="EC" id="2.4.1.16" evidence="2"/>
<evidence type="ECO:0000313" key="23">
    <source>
        <dbReference type="Proteomes" id="UP001208570"/>
    </source>
</evidence>
<feature type="region of interest" description="Disordered" evidence="19">
    <location>
        <begin position="2376"/>
        <end position="2422"/>
    </location>
</feature>
<evidence type="ECO:0000256" key="15">
    <source>
        <dbReference type="ARBA" id="ARBA00046329"/>
    </source>
</evidence>
<dbReference type="SUPFAM" id="SSF53448">
    <property type="entry name" value="Nucleotide-diphospho-sugar transferases"/>
    <property type="match status" value="1"/>
</dbReference>
<feature type="transmembrane region" description="Helical" evidence="20">
    <location>
        <begin position="2153"/>
        <end position="2180"/>
    </location>
</feature>
<keyword evidence="3" id="KW-1003">Cell membrane</keyword>
<dbReference type="InterPro" id="IPR029044">
    <property type="entry name" value="Nucleotide-diphossugar_trans"/>
</dbReference>
<evidence type="ECO:0000256" key="19">
    <source>
        <dbReference type="SAM" id="MobiDB-lite"/>
    </source>
</evidence>
<keyword evidence="14" id="KW-0325">Glycoprotein</keyword>
<evidence type="ECO:0000256" key="1">
    <source>
        <dbReference type="ARBA" id="ARBA00004651"/>
    </source>
</evidence>
<evidence type="ECO:0000256" key="9">
    <source>
        <dbReference type="ARBA" id="ARBA00022989"/>
    </source>
</evidence>
<evidence type="ECO:0000256" key="8">
    <source>
        <dbReference type="ARBA" id="ARBA00022840"/>
    </source>
</evidence>
<feature type="region of interest" description="Disordered" evidence="19">
    <location>
        <begin position="2226"/>
        <end position="2340"/>
    </location>
</feature>
<dbReference type="GO" id="GO:0004100">
    <property type="term" value="F:chitin synthase activity"/>
    <property type="evidence" value="ECO:0007669"/>
    <property type="project" value="UniProtKB-EC"/>
</dbReference>
<feature type="region of interest" description="Disordered" evidence="19">
    <location>
        <begin position="2016"/>
        <end position="2046"/>
    </location>
</feature>
<feature type="region of interest" description="Disordered" evidence="19">
    <location>
        <begin position="738"/>
        <end position="837"/>
    </location>
</feature>
<dbReference type="FunFam" id="3.90.550.10:FF:000139">
    <property type="entry name" value="Chitin synthase 8"/>
    <property type="match status" value="1"/>
</dbReference>
<feature type="transmembrane region" description="Helical" evidence="20">
    <location>
        <begin position="1156"/>
        <end position="1178"/>
    </location>
</feature>
<keyword evidence="13 17" id="KW-0505">Motor protein</keyword>
<feature type="transmembrane region" description="Helical" evidence="20">
    <location>
        <begin position="876"/>
        <end position="900"/>
    </location>
</feature>
<dbReference type="InterPro" id="IPR001609">
    <property type="entry name" value="Myosin_head_motor_dom-like"/>
</dbReference>
<dbReference type="Pfam" id="PF00063">
    <property type="entry name" value="Myosin_head"/>
    <property type="match status" value="1"/>
</dbReference>
<feature type="transmembrane region" description="Helical" evidence="20">
    <location>
        <begin position="1880"/>
        <end position="1901"/>
    </location>
</feature>
<dbReference type="CDD" id="cd23767">
    <property type="entry name" value="IQCD"/>
    <property type="match status" value="1"/>
</dbReference>
<feature type="coiled-coil region" evidence="18">
    <location>
        <begin position="1915"/>
        <end position="1942"/>
    </location>
</feature>
<evidence type="ECO:0000256" key="13">
    <source>
        <dbReference type="ARBA" id="ARBA00023175"/>
    </source>
</evidence>
<dbReference type="InterPro" id="IPR000048">
    <property type="entry name" value="IQ_motif_EF-hand-BS"/>
</dbReference>
<feature type="compositionally biased region" description="Acidic residues" evidence="19">
    <location>
        <begin position="2226"/>
        <end position="2244"/>
    </location>
</feature>
<feature type="compositionally biased region" description="Basic and acidic residues" evidence="19">
    <location>
        <begin position="2022"/>
        <end position="2046"/>
    </location>
</feature>
<dbReference type="Gene3D" id="1.20.120.720">
    <property type="entry name" value="Myosin VI head, motor domain, U50 subdomain"/>
    <property type="match status" value="1"/>
</dbReference>
<keyword evidence="12 20" id="KW-0472">Membrane</keyword>
<feature type="compositionally biased region" description="Basic and acidic residues" evidence="19">
    <location>
        <begin position="2304"/>
        <end position="2319"/>
    </location>
</feature>
<evidence type="ECO:0000256" key="20">
    <source>
        <dbReference type="SAM" id="Phobius"/>
    </source>
</evidence>
<dbReference type="EMBL" id="JAODUP010000436">
    <property type="protein sequence ID" value="KAK2149784.1"/>
    <property type="molecule type" value="Genomic_DNA"/>
</dbReference>
<evidence type="ECO:0000256" key="7">
    <source>
        <dbReference type="ARBA" id="ARBA00022741"/>
    </source>
</evidence>
<evidence type="ECO:0000313" key="22">
    <source>
        <dbReference type="EMBL" id="KAK2149784.1"/>
    </source>
</evidence>
<dbReference type="GO" id="GO:0006031">
    <property type="term" value="P:chitin biosynthetic process"/>
    <property type="evidence" value="ECO:0007669"/>
    <property type="project" value="TreeGrafter"/>
</dbReference>
<dbReference type="InterPro" id="IPR036961">
    <property type="entry name" value="Kinesin_motor_dom_sf"/>
</dbReference>
<organism evidence="22 23">
    <name type="scientific">Paralvinella palmiformis</name>
    <dbReference type="NCBI Taxonomy" id="53620"/>
    <lineage>
        <taxon>Eukaryota</taxon>
        <taxon>Metazoa</taxon>
        <taxon>Spiralia</taxon>
        <taxon>Lophotrochozoa</taxon>
        <taxon>Annelida</taxon>
        <taxon>Polychaeta</taxon>
        <taxon>Sedentaria</taxon>
        <taxon>Canalipalpata</taxon>
        <taxon>Terebellida</taxon>
        <taxon>Terebelliformia</taxon>
        <taxon>Alvinellidae</taxon>
        <taxon>Paralvinella</taxon>
    </lineage>
</organism>
<reference evidence="22" key="1">
    <citation type="journal article" date="2023" name="Mol. Biol. Evol.">
        <title>Third-Generation Sequencing Reveals the Adaptive Role of the Epigenome in Three Deep-Sea Polychaetes.</title>
        <authorList>
            <person name="Perez M."/>
            <person name="Aroh O."/>
            <person name="Sun Y."/>
            <person name="Lan Y."/>
            <person name="Juniper S.K."/>
            <person name="Young C.R."/>
            <person name="Angers B."/>
            <person name="Qian P.Y."/>
        </authorList>
    </citation>
    <scope>NUCLEOTIDE SEQUENCE</scope>
    <source>
        <strain evidence="22">P08H-3</strain>
    </source>
</reference>
<dbReference type="SMART" id="SM00015">
    <property type="entry name" value="IQ"/>
    <property type="match status" value="1"/>
</dbReference>
<dbReference type="GO" id="GO:0016459">
    <property type="term" value="C:myosin complex"/>
    <property type="evidence" value="ECO:0007669"/>
    <property type="project" value="UniProtKB-KW"/>
</dbReference>
<evidence type="ECO:0000256" key="14">
    <source>
        <dbReference type="ARBA" id="ARBA00023180"/>
    </source>
</evidence>
<dbReference type="PROSITE" id="PS51456">
    <property type="entry name" value="MYOSIN_MOTOR"/>
    <property type="match status" value="1"/>
</dbReference>
<keyword evidence="17" id="KW-0009">Actin-binding</keyword>
<dbReference type="GO" id="GO:0003779">
    <property type="term" value="F:actin binding"/>
    <property type="evidence" value="ECO:0007669"/>
    <property type="project" value="UniProtKB-KW"/>
</dbReference>
<dbReference type="Gene3D" id="1.20.58.530">
    <property type="match status" value="1"/>
</dbReference>
<dbReference type="SMART" id="SM00242">
    <property type="entry name" value="MYSc"/>
    <property type="match status" value="1"/>
</dbReference>
<feature type="domain" description="Myosin motor" evidence="21">
    <location>
        <begin position="14"/>
        <end position="700"/>
    </location>
</feature>
<evidence type="ECO:0000256" key="12">
    <source>
        <dbReference type="ARBA" id="ARBA00023136"/>
    </source>
</evidence>
<evidence type="ECO:0000256" key="17">
    <source>
        <dbReference type="PROSITE-ProRule" id="PRU00782"/>
    </source>
</evidence>
<feature type="transmembrane region" description="Helical" evidence="20">
    <location>
        <begin position="1854"/>
        <end position="1873"/>
    </location>
</feature>
<dbReference type="InterPro" id="IPR004835">
    <property type="entry name" value="Chitin_synth"/>
</dbReference>
<feature type="compositionally biased region" description="Basic and acidic residues" evidence="19">
    <location>
        <begin position="2410"/>
        <end position="2422"/>
    </location>
</feature>
<evidence type="ECO:0000256" key="5">
    <source>
        <dbReference type="ARBA" id="ARBA00022679"/>
    </source>
</evidence>
<feature type="transmembrane region" description="Helical" evidence="20">
    <location>
        <begin position="1796"/>
        <end position="1815"/>
    </location>
</feature>
<proteinExistence type="inferred from homology"/>
<comment type="similarity">
    <text evidence="17">Belongs to the TRAFAC class myosin-kinesin ATPase superfamily. Myosin family.</text>
</comment>
<evidence type="ECO:0000259" key="21">
    <source>
        <dbReference type="PROSITE" id="PS51456"/>
    </source>
</evidence>
<evidence type="ECO:0000256" key="11">
    <source>
        <dbReference type="ARBA" id="ARBA00023123"/>
    </source>
</evidence>
<dbReference type="Proteomes" id="UP001208570">
    <property type="component" value="Unassembled WGS sequence"/>
</dbReference>
<feature type="compositionally biased region" description="Basic and acidic residues" evidence="19">
    <location>
        <begin position="2376"/>
        <end position="2389"/>
    </location>
</feature>
<feature type="transmembrane region" description="Helical" evidence="20">
    <location>
        <begin position="1283"/>
        <end position="1304"/>
    </location>
</feature>
<evidence type="ECO:0000256" key="18">
    <source>
        <dbReference type="SAM" id="Coils"/>
    </source>
</evidence>
<keyword evidence="7 17" id="KW-0547">Nucleotide-binding</keyword>
<keyword evidence="4" id="KW-0328">Glycosyltransferase</keyword>
<keyword evidence="5" id="KW-0808">Transferase</keyword>
<keyword evidence="9 20" id="KW-1133">Transmembrane helix</keyword>
<dbReference type="GO" id="GO:0003774">
    <property type="term" value="F:cytoskeletal motor activity"/>
    <property type="evidence" value="ECO:0007669"/>
    <property type="project" value="UniProtKB-UniRule"/>
</dbReference>
<feature type="region of interest" description="Disordered" evidence="19">
    <location>
        <begin position="1352"/>
        <end position="1380"/>
    </location>
</feature>
<feature type="compositionally biased region" description="Low complexity" evidence="19">
    <location>
        <begin position="1361"/>
        <end position="1374"/>
    </location>
</feature>
<dbReference type="InterPro" id="IPR027417">
    <property type="entry name" value="P-loop_NTPase"/>
</dbReference>
<dbReference type="CDD" id="cd00124">
    <property type="entry name" value="MYSc"/>
    <property type="match status" value="1"/>
</dbReference>
<dbReference type="GO" id="GO:0005886">
    <property type="term" value="C:plasma membrane"/>
    <property type="evidence" value="ECO:0007669"/>
    <property type="project" value="UniProtKB-SubCell"/>
</dbReference>
<dbReference type="Pfam" id="PF03142">
    <property type="entry name" value="Chitin_synth_2"/>
    <property type="match status" value="1"/>
</dbReference>
<feature type="transmembrane region" description="Helical" evidence="20">
    <location>
        <begin position="1761"/>
        <end position="1784"/>
    </location>
</feature>
<feature type="transmembrane region" description="Helical" evidence="20">
    <location>
        <begin position="1207"/>
        <end position="1229"/>
    </location>
</feature>
<feature type="compositionally biased region" description="Basic and acidic residues" evidence="19">
    <location>
        <begin position="2264"/>
        <end position="2274"/>
    </location>
</feature>
<protein>
    <recommendedName>
        <fullName evidence="2">chitin synthase</fullName>
        <ecNumber evidence="2">2.4.1.16</ecNumber>
    </recommendedName>
</protein>
<dbReference type="Gene3D" id="3.90.550.10">
    <property type="entry name" value="Spore Coat Polysaccharide Biosynthesis Protein SpsA, Chain A"/>
    <property type="match status" value="1"/>
</dbReference>
<keyword evidence="6 20" id="KW-0812">Transmembrane</keyword>
<feature type="compositionally biased region" description="Polar residues" evidence="19">
    <location>
        <begin position="2247"/>
        <end position="2256"/>
    </location>
</feature>
<evidence type="ECO:0000256" key="4">
    <source>
        <dbReference type="ARBA" id="ARBA00022676"/>
    </source>
</evidence>
<dbReference type="Gene3D" id="3.40.850.10">
    <property type="entry name" value="Kinesin motor domain"/>
    <property type="match status" value="1"/>
</dbReference>
<keyword evidence="8 17" id="KW-0067">ATP-binding</keyword>
<dbReference type="Pfam" id="PF00612">
    <property type="entry name" value="IQ"/>
    <property type="match status" value="1"/>
</dbReference>
<dbReference type="Gene3D" id="1.10.10.820">
    <property type="match status" value="1"/>
</dbReference>
<keyword evidence="11 17" id="KW-0518">Myosin</keyword>
<keyword evidence="23" id="KW-1185">Reference proteome</keyword>
<evidence type="ECO:0000256" key="16">
    <source>
        <dbReference type="ARBA" id="ARBA00048014"/>
    </source>
</evidence>
<name>A0AAD9N0J5_9ANNE</name>
<feature type="transmembrane region" description="Helical" evidence="20">
    <location>
        <begin position="948"/>
        <end position="972"/>
    </location>
</feature>
<dbReference type="PROSITE" id="PS50096">
    <property type="entry name" value="IQ"/>
    <property type="match status" value="1"/>
</dbReference>
<accession>A0AAD9N0J5</accession>
<feature type="transmembrane region" description="Helical" evidence="20">
    <location>
        <begin position="1827"/>
        <end position="1848"/>
    </location>
</feature>
<feature type="region of interest" description="Actin-binding" evidence="17">
    <location>
        <begin position="583"/>
        <end position="605"/>
    </location>
</feature>
<feature type="transmembrane region" description="Helical" evidence="20">
    <location>
        <begin position="912"/>
        <end position="936"/>
    </location>
</feature>
<keyword evidence="10 18" id="KW-0175">Coiled coil</keyword>
<comment type="similarity">
    <text evidence="15">Belongs to the chitin synthase family. Class IV subfamily.</text>
</comment>
<dbReference type="PANTHER" id="PTHR22914:SF42">
    <property type="entry name" value="CHITIN SYNTHASE"/>
    <property type="match status" value="1"/>
</dbReference>